<keyword evidence="3" id="KW-1185">Reference proteome</keyword>
<feature type="region of interest" description="Disordered" evidence="1">
    <location>
        <begin position="183"/>
        <end position="207"/>
    </location>
</feature>
<evidence type="ECO:0000313" key="3">
    <source>
        <dbReference type="Proteomes" id="UP001600888"/>
    </source>
</evidence>
<feature type="region of interest" description="Disordered" evidence="1">
    <location>
        <begin position="100"/>
        <end position="133"/>
    </location>
</feature>
<dbReference type="EMBL" id="JBAWTH010000021">
    <property type="protein sequence ID" value="KAL2287138.1"/>
    <property type="molecule type" value="Genomic_DNA"/>
</dbReference>
<evidence type="ECO:0000313" key="2">
    <source>
        <dbReference type="EMBL" id="KAL2287138.1"/>
    </source>
</evidence>
<proteinExistence type="predicted"/>
<name>A0ABR4EXE7_9PEZI</name>
<accession>A0ABR4EXE7</accession>
<feature type="region of interest" description="Disordered" evidence="1">
    <location>
        <begin position="1"/>
        <end position="50"/>
    </location>
</feature>
<comment type="caution">
    <text evidence="2">The sequence shown here is derived from an EMBL/GenBank/DDBJ whole genome shotgun (WGS) entry which is preliminary data.</text>
</comment>
<feature type="compositionally biased region" description="Basic and acidic residues" evidence="1">
    <location>
        <begin position="100"/>
        <end position="123"/>
    </location>
</feature>
<gene>
    <name evidence="2" type="ORF">FJTKL_06138</name>
</gene>
<reference evidence="2 3" key="1">
    <citation type="submission" date="2024-03" db="EMBL/GenBank/DDBJ databases">
        <title>A high-quality draft genome sequence of Diaporthe vaccinii, a causative agent of upright dieback and viscid rot disease in cranberry plants.</title>
        <authorList>
            <person name="Sarrasin M."/>
            <person name="Lang B.F."/>
            <person name="Burger G."/>
        </authorList>
    </citation>
    <scope>NUCLEOTIDE SEQUENCE [LARGE SCALE GENOMIC DNA]</scope>
    <source>
        <strain evidence="2 3">IS7</strain>
    </source>
</reference>
<dbReference type="Proteomes" id="UP001600888">
    <property type="component" value="Unassembled WGS sequence"/>
</dbReference>
<sequence>MFTSKQPQPYSLPIATTPGARRGQDLAHGYARRYMPKRDESSNRDPANRRPLVEGFAKGQMFVGSARKVPEAYPDRRALEATLVLKEFLDMTGRMGYQAKMERKECKERKERKESKESKERREHREHREHREIGGFKENQESQAGWVHLVKMVYGVLQAKKVTKASRADQDAEAHRVIGEYLEKKAVGEREDHLEKEGARERADHLG</sequence>
<evidence type="ECO:0000256" key="1">
    <source>
        <dbReference type="SAM" id="MobiDB-lite"/>
    </source>
</evidence>
<protein>
    <submittedName>
        <fullName evidence="2">Uncharacterized protein</fullName>
    </submittedName>
</protein>
<feature type="compositionally biased region" description="Basic and acidic residues" evidence="1">
    <location>
        <begin position="36"/>
        <end position="50"/>
    </location>
</feature>
<organism evidence="2 3">
    <name type="scientific">Diaporthe vaccinii</name>
    <dbReference type="NCBI Taxonomy" id="105482"/>
    <lineage>
        <taxon>Eukaryota</taxon>
        <taxon>Fungi</taxon>
        <taxon>Dikarya</taxon>
        <taxon>Ascomycota</taxon>
        <taxon>Pezizomycotina</taxon>
        <taxon>Sordariomycetes</taxon>
        <taxon>Sordariomycetidae</taxon>
        <taxon>Diaporthales</taxon>
        <taxon>Diaporthaceae</taxon>
        <taxon>Diaporthe</taxon>
        <taxon>Diaporthe eres species complex</taxon>
    </lineage>
</organism>